<dbReference type="GO" id="GO:0005886">
    <property type="term" value="C:plasma membrane"/>
    <property type="evidence" value="ECO:0007669"/>
    <property type="project" value="UniProtKB-SubCell"/>
</dbReference>
<proteinExistence type="inferred from homology"/>
<evidence type="ECO:0000256" key="11">
    <source>
        <dbReference type="ARBA" id="ARBA00023180"/>
    </source>
</evidence>
<evidence type="ECO:0000313" key="17">
    <source>
        <dbReference type="RefSeq" id="XP_050945732.1"/>
    </source>
</evidence>
<evidence type="ECO:0000256" key="5">
    <source>
        <dbReference type="ARBA" id="ARBA00022692"/>
    </source>
</evidence>
<evidence type="ECO:0000259" key="14">
    <source>
        <dbReference type="Pfam" id="PF23598"/>
    </source>
</evidence>
<feature type="transmembrane region" description="Helical" evidence="12">
    <location>
        <begin position="917"/>
        <end position="940"/>
    </location>
</feature>
<evidence type="ECO:0000256" key="9">
    <source>
        <dbReference type="ARBA" id="ARBA00023136"/>
    </source>
</evidence>
<dbReference type="PANTHER" id="PTHR48063:SF112">
    <property type="entry name" value="RECEPTOR LIKE PROTEIN 30-LIKE"/>
    <property type="match status" value="1"/>
</dbReference>
<comment type="similarity">
    <text evidence="2">Belongs to the RLP family.</text>
</comment>
<dbReference type="PROSITE" id="PS51450">
    <property type="entry name" value="LRR"/>
    <property type="match status" value="3"/>
</dbReference>
<dbReference type="AlphaFoldDB" id="A0A9I9CLC7"/>
<evidence type="ECO:0000256" key="8">
    <source>
        <dbReference type="ARBA" id="ARBA00022989"/>
    </source>
</evidence>
<protein>
    <submittedName>
        <fullName evidence="17">Receptor-like protein EIX2 isoform X1</fullName>
    </submittedName>
</protein>
<name>A0A9I9CLC7_CUCME</name>
<keyword evidence="9 12" id="KW-0472">Membrane</keyword>
<dbReference type="Proteomes" id="UP001652600">
    <property type="component" value="Chromosome 9"/>
</dbReference>
<keyword evidence="8 12" id="KW-1133">Transmembrane helix</keyword>
<dbReference type="Gene3D" id="3.80.10.10">
    <property type="entry name" value="Ribonuclease Inhibitor"/>
    <property type="match status" value="3"/>
</dbReference>
<dbReference type="InterPro" id="IPR013210">
    <property type="entry name" value="LRR_N_plant-typ"/>
</dbReference>
<dbReference type="InterPro" id="IPR046956">
    <property type="entry name" value="RLP23-like"/>
</dbReference>
<keyword evidence="16" id="KW-1185">Reference proteome</keyword>
<dbReference type="EnsemblPlants" id="MELO3C005427.2.1">
    <property type="protein sequence ID" value="MELO3C005427.2.1"/>
    <property type="gene ID" value="MELO3C005427.2"/>
</dbReference>
<keyword evidence="3" id="KW-1003">Cell membrane</keyword>
<dbReference type="InterPro" id="IPR032675">
    <property type="entry name" value="LRR_dom_sf"/>
</dbReference>
<dbReference type="InterPro" id="IPR001611">
    <property type="entry name" value="Leu-rich_rpt"/>
</dbReference>
<dbReference type="SUPFAM" id="SSF52058">
    <property type="entry name" value="L domain-like"/>
    <property type="match status" value="3"/>
</dbReference>
<dbReference type="Pfam" id="PF00560">
    <property type="entry name" value="LRR_1"/>
    <property type="match status" value="7"/>
</dbReference>
<evidence type="ECO:0000313" key="15">
    <source>
        <dbReference type="EnsemblPlants" id="MELO3C005427.2.1"/>
    </source>
</evidence>
<dbReference type="SMR" id="A0A9I9CLC7"/>
<feature type="domain" description="Leucine-rich repeat-containing N-terminal plant-type" evidence="13">
    <location>
        <begin position="40"/>
        <end position="79"/>
    </location>
</feature>
<dbReference type="FunFam" id="3.80.10.10:FF:000095">
    <property type="entry name" value="LRR receptor-like serine/threonine-protein kinase GSO1"/>
    <property type="match status" value="1"/>
</dbReference>
<dbReference type="KEGG" id="cmo:103504680"/>
<evidence type="ECO:0000256" key="4">
    <source>
        <dbReference type="ARBA" id="ARBA00022614"/>
    </source>
</evidence>
<dbReference type="FunFam" id="3.80.10.10:FF:000383">
    <property type="entry name" value="Leucine-rich repeat receptor protein kinase EMS1"/>
    <property type="match status" value="1"/>
</dbReference>
<dbReference type="Pfam" id="PF13855">
    <property type="entry name" value="LRR_8"/>
    <property type="match status" value="2"/>
</dbReference>
<dbReference type="SMART" id="SM00365">
    <property type="entry name" value="LRR_SD22"/>
    <property type="match status" value="7"/>
</dbReference>
<keyword evidence="5 12" id="KW-0812">Transmembrane</keyword>
<evidence type="ECO:0000256" key="6">
    <source>
        <dbReference type="ARBA" id="ARBA00022729"/>
    </source>
</evidence>
<evidence type="ECO:0000256" key="3">
    <source>
        <dbReference type="ARBA" id="ARBA00022475"/>
    </source>
</evidence>
<evidence type="ECO:0000256" key="1">
    <source>
        <dbReference type="ARBA" id="ARBA00004251"/>
    </source>
</evidence>
<evidence type="ECO:0000256" key="2">
    <source>
        <dbReference type="ARBA" id="ARBA00009592"/>
    </source>
</evidence>
<dbReference type="PANTHER" id="PTHR48063">
    <property type="entry name" value="LRR RECEPTOR-LIKE KINASE"/>
    <property type="match status" value="1"/>
</dbReference>
<dbReference type="FunFam" id="3.80.10.10:FF:000111">
    <property type="entry name" value="LRR receptor-like serine/threonine-protein kinase ERECTA"/>
    <property type="match status" value="1"/>
</dbReference>
<keyword evidence="11" id="KW-0325">Glycoprotein</keyword>
<evidence type="ECO:0000313" key="16">
    <source>
        <dbReference type="Proteomes" id="UP001652600"/>
    </source>
</evidence>
<evidence type="ECO:0000256" key="10">
    <source>
        <dbReference type="ARBA" id="ARBA00023170"/>
    </source>
</evidence>
<keyword evidence="10" id="KW-0675">Receptor</keyword>
<keyword evidence="7" id="KW-0677">Repeat</keyword>
<dbReference type="InterPro" id="IPR055414">
    <property type="entry name" value="LRR_R13L4/SHOC2-like"/>
</dbReference>
<reference evidence="15" key="1">
    <citation type="submission" date="2023-03" db="UniProtKB">
        <authorList>
            <consortium name="EnsemblPlants"/>
        </authorList>
    </citation>
    <scope>IDENTIFICATION</scope>
</reference>
<dbReference type="GeneID" id="103504680"/>
<comment type="subcellular location">
    <subcellularLocation>
        <location evidence="1">Cell membrane</location>
        <topology evidence="1">Single-pass type I membrane protein</topology>
    </subcellularLocation>
</comment>
<sequence>MSKLVSKKSSVVILLRVLWMILLLLHLHSCFFITAATCIQKEREALLQFKNSFSYDPSHPLASWNNGTDCCNWKGVGCNQITGHVTIIDLRSDDYQVDSYNSSWPLYSNNSIDSSLLELKYLNYLDLSGNHFNYTQIPSFLGSMVELTYLNLSNTVISGKVPPHLGNLTKLKVFDLSFNYQLQSNNGDVEWISHLSSLQFLGLTDMDFSKSLNLMQVLSYLTMLSSLRLSSCSLQNIYFSLSSSNYSSFLSRVQLLDLSYNQLNGSTPKAFQNMSSLNLLNLSANKFTAIEGGLYSSFIRNNCGLKEINLSWNSDLDVDLFETYENESISCFNNEYDLQVLNLRGTSMRTKIPDWLGKLKNMKSLNLRYSKIYGPVPASLGNLSSLEYLYLSDNALTGAIPTSFGRLLNLRELYLSNNRLEGVSDECFIQLGNLELLDISKNLFFKAVLTEASFANLSRLETLVIDHNEHLSLDMDPKWIPPFQLKSLVADSCIGCFGSEFPPWLQNQKSLIDLLLSNMSISSAIPTWLAPQNLTTLDLSHNKMTGSLITRIVDQMPNLRSLFLSNNLINDSLLSPLCQLKNLEILDLSNNRLSGIVQGCLLTPNLFYLDLSSNNFFGTFPHSQGNLSYIQQLYLRNNNFEGSMPIVLKNSHILDTLDLEGNKFSGNIPTWVGNNLLNLQLLILRGNLFNGTIPSTLCKLTGLQILDLAHNQLEGDIPPNLSNFDVMTRKRSKDGYYYYCEYSDAEMCYHSEKYVVQNIKSSELNYSMEQLKTFLVKIDLSKNHLVGSIPSEVIMLKGLFGLNLSHNNLVGTIPAEIGEMEVLESLDLSFNKLSGPIPRSLSKLSSLGVLVLSHNNLSGEIPREGHLSTYNEASNFDDNPYLCGDPLPTKCVNENSSEPQLKDMNNVDEEEDKWEKWLVYIMIIVGFIVGFWGVVGSLILKKSWRYKYFKFVDETYYKVDATIWKSIEFLKGICIPK</sequence>
<dbReference type="SMART" id="SM00369">
    <property type="entry name" value="LRR_TYP"/>
    <property type="match status" value="12"/>
</dbReference>
<keyword evidence="4" id="KW-0433">Leucine-rich repeat</keyword>
<dbReference type="Pfam" id="PF23598">
    <property type="entry name" value="LRR_14"/>
    <property type="match status" value="1"/>
</dbReference>
<feature type="transmembrane region" description="Helical" evidence="12">
    <location>
        <begin position="12"/>
        <end position="36"/>
    </location>
</feature>
<dbReference type="Gramene" id="MELO3C005427.2.1">
    <property type="protein sequence ID" value="MELO3C005427.2.1"/>
    <property type="gene ID" value="MELO3C005427.2"/>
</dbReference>
<dbReference type="RefSeq" id="XP_050945732.1">
    <property type="nucleotide sequence ID" value="XM_051089775.1"/>
</dbReference>
<dbReference type="Pfam" id="PF08263">
    <property type="entry name" value="LRRNT_2"/>
    <property type="match status" value="1"/>
</dbReference>
<organism evidence="15">
    <name type="scientific">Cucumis melo</name>
    <name type="common">Muskmelon</name>
    <dbReference type="NCBI Taxonomy" id="3656"/>
    <lineage>
        <taxon>Eukaryota</taxon>
        <taxon>Viridiplantae</taxon>
        <taxon>Streptophyta</taxon>
        <taxon>Embryophyta</taxon>
        <taxon>Tracheophyta</taxon>
        <taxon>Spermatophyta</taxon>
        <taxon>Magnoliopsida</taxon>
        <taxon>eudicotyledons</taxon>
        <taxon>Gunneridae</taxon>
        <taxon>Pentapetalae</taxon>
        <taxon>rosids</taxon>
        <taxon>fabids</taxon>
        <taxon>Cucurbitales</taxon>
        <taxon>Cucurbitaceae</taxon>
        <taxon>Benincaseae</taxon>
        <taxon>Cucumis</taxon>
    </lineage>
</organism>
<reference evidence="17" key="2">
    <citation type="submission" date="2025-05" db="UniProtKB">
        <authorList>
            <consortium name="RefSeq"/>
        </authorList>
    </citation>
    <scope>IDENTIFICATION</scope>
    <source>
        <tissue evidence="17">Stem</tissue>
    </source>
</reference>
<evidence type="ECO:0000256" key="7">
    <source>
        <dbReference type="ARBA" id="ARBA00022737"/>
    </source>
</evidence>
<keyword evidence="6" id="KW-0732">Signal</keyword>
<evidence type="ECO:0000256" key="12">
    <source>
        <dbReference type="SAM" id="Phobius"/>
    </source>
</evidence>
<evidence type="ECO:0000259" key="13">
    <source>
        <dbReference type="Pfam" id="PF08263"/>
    </source>
</evidence>
<dbReference type="InterPro" id="IPR003591">
    <property type="entry name" value="Leu-rich_rpt_typical-subtyp"/>
</dbReference>
<gene>
    <name evidence="17" type="primary">LOC103504680</name>
</gene>
<dbReference type="PRINTS" id="PR00019">
    <property type="entry name" value="LEURICHRPT"/>
</dbReference>
<accession>A0A9I9CLC7</accession>
<feature type="domain" description="Disease resistance R13L4/SHOC-2-like LRR" evidence="14">
    <location>
        <begin position="319"/>
        <end position="515"/>
    </location>
</feature>